<sequence length="149" mass="17669">MVRTKCKKTCATPRRPFEKERLDQELELMGKYGLKCKREVWREKFKLAKIRKASRELLKLDNKDPKRLFEGNALIRRLARLGILNKTDQLMSLDDILSLRIENFLDRRLQTIANCNSLTKSIHESRRHRKRTLNKKSSNEINESEELSS</sequence>
<reference evidence="11 12" key="1">
    <citation type="submission" date="2016-04" db="EMBL/GenBank/DDBJ databases">
        <title>The genome of Intoshia linei affirms orthonectids as highly simplified spiralians.</title>
        <authorList>
            <person name="Mikhailov K.V."/>
            <person name="Slusarev G.S."/>
            <person name="Nikitin M.A."/>
            <person name="Logacheva M.D."/>
            <person name="Penin A."/>
            <person name="Aleoshin V."/>
            <person name="Panchin Y.V."/>
        </authorList>
    </citation>
    <scope>NUCLEOTIDE SEQUENCE [LARGE SCALE GENOMIC DNA]</scope>
    <source>
        <strain evidence="11">Intl2013</strain>
        <tissue evidence="11">Whole animal</tissue>
    </source>
</reference>
<evidence type="ECO:0000256" key="6">
    <source>
        <dbReference type="ARBA" id="ARBA00035254"/>
    </source>
</evidence>
<dbReference type="InterPro" id="IPR001912">
    <property type="entry name" value="Ribosomal_uS4_N"/>
</dbReference>
<dbReference type="OrthoDB" id="1697570at2759"/>
<comment type="similarity">
    <text evidence="1">Belongs to the universal ribosomal protein uS4 family.</text>
</comment>
<feature type="region of interest" description="Disordered" evidence="9">
    <location>
        <begin position="126"/>
        <end position="149"/>
    </location>
</feature>
<evidence type="ECO:0000259" key="10">
    <source>
        <dbReference type="SMART" id="SM01390"/>
    </source>
</evidence>
<keyword evidence="3" id="KW-0694">RNA-binding</keyword>
<dbReference type="GO" id="GO:0019843">
    <property type="term" value="F:rRNA binding"/>
    <property type="evidence" value="ECO:0007669"/>
    <property type="project" value="UniProtKB-KW"/>
</dbReference>
<evidence type="ECO:0000313" key="12">
    <source>
        <dbReference type="Proteomes" id="UP000078046"/>
    </source>
</evidence>
<keyword evidence="4" id="KW-0689">Ribosomal protein</keyword>
<evidence type="ECO:0000256" key="4">
    <source>
        <dbReference type="ARBA" id="ARBA00022980"/>
    </source>
</evidence>
<proteinExistence type="inferred from homology"/>
<dbReference type="InterPro" id="IPR022801">
    <property type="entry name" value="Ribosomal_uS4"/>
</dbReference>
<dbReference type="PANTHER" id="PTHR11831">
    <property type="entry name" value="30S 40S RIBOSOMAL PROTEIN"/>
    <property type="match status" value="1"/>
</dbReference>
<dbReference type="InterPro" id="IPR005710">
    <property type="entry name" value="Ribosomal_uS4_euk/arc"/>
</dbReference>
<evidence type="ECO:0000256" key="8">
    <source>
        <dbReference type="ARBA" id="ARBA00045441"/>
    </source>
</evidence>
<keyword evidence="12" id="KW-1185">Reference proteome</keyword>
<dbReference type="GO" id="GO:0022627">
    <property type="term" value="C:cytosolic small ribosomal subunit"/>
    <property type="evidence" value="ECO:0007669"/>
    <property type="project" value="TreeGrafter"/>
</dbReference>
<evidence type="ECO:0000256" key="5">
    <source>
        <dbReference type="ARBA" id="ARBA00023274"/>
    </source>
</evidence>
<accession>A0A177B4R7</accession>
<comment type="caution">
    <text evidence="11">The sequence shown here is derived from an EMBL/GenBank/DDBJ whole genome shotgun (WGS) entry which is preliminary data.</text>
</comment>
<evidence type="ECO:0000256" key="7">
    <source>
        <dbReference type="ARBA" id="ARBA00035410"/>
    </source>
</evidence>
<keyword evidence="5" id="KW-0687">Ribonucleoprotein</keyword>
<evidence type="ECO:0000313" key="11">
    <source>
        <dbReference type="EMBL" id="OAF69265.1"/>
    </source>
</evidence>
<evidence type="ECO:0000256" key="3">
    <source>
        <dbReference type="ARBA" id="ARBA00022884"/>
    </source>
</evidence>
<dbReference type="GO" id="GO:0042274">
    <property type="term" value="P:ribosomal small subunit biogenesis"/>
    <property type="evidence" value="ECO:0007669"/>
    <property type="project" value="TreeGrafter"/>
</dbReference>
<protein>
    <recommendedName>
        <fullName evidence="6">Small ribosomal subunit protein uS4</fullName>
    </recommendedName>
    <alternativeName>
        <fullName evidence="7">40S ribosomal protein S9</fullName>
    </alternativeName>
</protein>
<gene>
    <name evidence="11" type="ORF">A3Q56_02929</name>
</gene>
<evidence type="ECO:0000256" key="1">
    <source>
        <dbReference type="ARBA" id="ARBA00007465"/>
    </source>
</evidence>
<evidence type="ECO:0000256" key="2">
    <source>
        <dbReference type="ARBA" id="ARBA00022730"/>
    </source>
</evidence>
<dbReference type="SMART" id="SM01390">
    <property type="entry name" value="Ribosomal_S4"/>
    <property type="match status" value="1"/>
</dbReference>
<comment type="function">
    <text evidence="8">Component of the small ribosomal subunit. The ribosome is a large ribonucleoprotein complex responsible for the synthesis of proteins in the cell. Part of the small subunit (SSU) processome, first precursor of the small eukaryotic ribosomal subunit. During the assembly of the SSU processome in the nucleolus, many ribosome biogenesis factors, an RNA chaperone and ribosomal proteins associate with the nascent pre-rRNA and work in concert to generate RNA folding, modifications, rearrangements and cleavage as well as targeted degradation of pre-ribosomal RNA by the RNA exosome.</text>
</comment>
<dbReference type="Pfam" id="PF00163">
    <property type="entry name" value="Ribosomal_S4"/>
    <property type="match status" value="1"/>
</dbReference>
<evidence type="ECO:0000256" key="9">
    <source>
        <dbReference type="SAM" id="MobiDB-lite"/>
    </source>
</evidence>
<dbReference type="SUPFAM" id="SSF55174">
    <property type="entry name" value="Alpha-L RNA-binding motif"/>
    <property type="match status" value="1"/>
</dbReference>
<dbReference type="PANTHER" id="PTHR11831:SF5">
    <property type="entry name" value="40S RIBOSOMAL PROTEIN S9"/>
    <property type="match status" value="1"/>
</dbReference>
<organism evidence="11 12">
    <name type="scientific">Intoshia linei</name>
    <dbReference type="NCBI Taxonomy" id="1819745"/>
    <lineage>
        <taxon>Eukaryota</taxon>
        <taxon>Metazoa</taxon>
        <taxon>Spiralia</taxon>
        <taxon>Lophotrochozoa</taxon>
        <taxon>Mesozoa</taxon>
        <taxon>Orthonectida</taxon>
        <taxon>Rhopaluridae</taxon>
        <taxon>Intoshia</taxon>
    </lineage>
</organism>
<keyword evidence="2" id="KW-0699">rRNA-binding</keyword>
<dbReference type="AlphaFoldDB" id="A0A177B4R7"/>
<dbReference type="EMBL" id="LWCA01000310">
    <property type="protein sequence ID" value="OAF69265.1"/>
    <property type="molecule type" value="Genomic_DNA"/>
</dbReference>
<feature type="domain" description="Small ribosomal subunit protein uS4 N-terminal" evidence="10">
    <location>
        <begin position="3"/>
        <end position="106"/>
    </location>
</feature>
<name>A0A177B4R7_9BILA</name>
<dbReference type="NCBIfam" id="TIGR01018">
    <property type="entry name" value="uS4_arch"/>
    <property type="match status" value="1"/>
</dbReference>
<dbReference type="GO" id="GO:0006412">
    <property type="term" value="P:translation"/>
    <property type="evidence" value="ECO:0007669"/>
    <property type="project" value="InterPro"/>
</dbReference>
<dbReference type="GO" id="GO:0003735">
    <property type="term" value="F:structural constituent of ribosome"/>
    <property type="evidence" value="ECO:0007669"/>
    <property type="project" value="InterPro"/>
</dbReference>
<dbReference type="Proteomes" id="UP000078046">
    <property type="component" value="Unassembled WGS sequence"/>
</dbReference>